<dbReference type="Proteomes" id="UP000237662">
    <property type="component" value="Unassembled WGS sequence"/>
</dbReference>
<organism evidence="9 10">
    <name type="scientific">Neolewinella xylanilytica</name>
    <dbReference type="NCBI Taxonomy" id="1514080"/>
    <lineage>
        <taxon>Bacteria</taxon>
        <taxon>Pseudomonadati</taxon>
        <taxon>Bacteroidota</taxon>
        <taxon>Saprospiria</taxon>
        <taxon>Saprospirales</taxon>
        <taxon>Lewinellaceae</taxon>
        <taxon>Neolewinella</taxon>
    </lineage>
</organism>
<dbReference type="PANTHER" id="PTHR10030:SF37">
    <property type="entry name" value="ALPHA-L-FUCOSIDASE-RELATED"/>
    <property type="match status" value="1"/>
</dbReference>
<dbReference type="InterPro" id="IPR013780">
    <property type="entry name" value="Glyco_hydro_b"/>
</dbReference>
<evidence type="ECO:0000256" key="2">
    <source>
        <dbReference type="ARBA" id="ARBA00007951"/>
    </source>
</evidence>
<feature type="chain" id="PRO_5015447597" description="alpha-L-fucosidase" evidence="7">
    <location>
        <begin position="20"/>
        <end position="474"/>
    </location>
</feature>
<evidence type="ECO:0000259" key="8">
    <source>
        <dbReference type="Pfam" id="PF01120"/>
    </source>
</evidence>
<dbReference type="InterPro" id="IPR000933">
    <property type="entry name" value="Glyco_hydro_29"/>
</dbReference>
<comment type="similarity">
    <text evidence="2">Belongs to the glycosyl hydrolase 29 family.</text>
</comment>
<reference evidence="9 10" key="1">
    <citation type="submission" date="2018-02" db="EMBL/GenBank/DDBJ databases">
        <title>Genomic Encyclopedia of Archaeal and Bacterial Type Strains, Phase II (KMG-II): from individual species to whole genera.</title>
        <authorList>
            <person name="Goeker M."/>
        </authorList>
    </citation>
    <scope>NUCLEOTIDE SEQUENCE [LARGE SCALE GENOMIC DNA]</scope>
    <source>
        <strain evidence="9 10">DSM 29526</strain>
    </source>
</reference>
<comment type="caution">
    <text evidence="9">The sequence shown here is derived from an EMBL/GenBank/DDBJ whole genome shotgun (WGS) entry which is preliminary data.</text>
</comment>
<evidence type="ECO:0000256" key="6">
    <source>
        <dbReference type="ARBA" id="ARBA00023295"/>
    </source>
</evidence>
<keyword evidence="10" id="KW-1185">Reference proteome</keyword>
<evidence type="ECO:0000313" key="10">
    <source>
        <dbReference type="Proteomes" id="UP000237662"/>
    </source>
</evidence>
<evidence type="ECO:0000313" key="9">
    <source>
        <dbReference type="EMBL" id="PPK84293.1"/>
    </source>
</evidence>
<evidence type="ECO:0000256" key="3">
    <source>
        <dbReference type="ARBA" id="ARBA00012662"/>
    </source>
</evidence>
<dbReference type="AlphaFoldDB" id="A0A2S6I0A1"/>
<evidence type="ECO:0000256" key="1">
    <source>
        <dbReference type="ARBA" id="ARBA00004071"/>
    </source>
</evidence>
<gene>
    <name evidence="9" type="ORF">CLV84_4062</name>
</gene>
<dbReference type="SMART" id="SM00812">
    <property type="entry name" value="Alpha_L_fucos"/>
    <property type="match status" value="1"/>
</dbReference>
<keyword evidence="4 7" id="KW-0732">Signal</keyword>
<dbReference type="GO" id="GO:0016139">
    <property type="term" value="P:glycoside catabolic process"/>
    <property type="evidence" value="ECO:0007669"/>
    <property type="project" value="TreeGrafter"/>
</dbReference>
<proteinExistence type="inferred from homology"/>
<comment type="function">
    <text evidence="1">Alpha-L-fucosidase is responsible for hydrolyzing the alpha-1,6-linked fucose joined to the reducing-end N-acetylglucosamine of the carbohydrate moieties of glycoproteins.</text>
</comment>
<dbReference type="EMBL" id="PTJC01000008">
    <property type="protein sequence ID" value="PPK84293.1"/>
    <property type="molecule type" value="Genomic_DNA"/>
</dbReference>
<dbReference type="GO" id="GO:0004560">
    <property type="term" value="F:alpha-L-fucosidase activity"/>
    <property type="evidence" value="ECO:0007669"/>
    <property type="project" value="InterPro"/>
</dbReference>
<feature type="domain" description="Glycoside hydrolase family 29 N-terminal" evidence="8">
    <location>
        <begin position="21"/>
        <end position="379"/>
    </location>
</feature>
<dbReference type="RefSeq" id="WP_104421733.1">
    <property type="nucleotide sequence ID" value="NZ_PTJC01000008.1"/>
</dbReference>
<dbReference type="EC" id="3.2.1.51" evidence="3"/>
<accession>A0A2S6I0A1</accession>
<dbReference type="Pfam" id="PF01120">
    <property type="entry name" value="Alpha_L_fucos"/>
    <property type="match status" value="1"/>
</dbReference>
<name>A0A2S6I0A1_9BACT</name>
<dbReference type="SUPFAM" id="SSF51445">
    <property type="entry name" value="(Trans)glycosidases"/>
    <property type="match status" value="1"/>
</dbReference>
<dbReference type="InterPro" id="IPR057739">
    <property type="entry name" value="Glyco_hydro_29_N"/>
</dbReference>
<dbReference type="InterPro" id="IPR017853">
    <property type="entry name" value="GH"/>
</dbReference>
<dbReference type="Gene3D" id="2.60.40.1180">
    <property type="entry name" value="Golgi alpha-mannosidase II"/>
    <property type="match status" value="1"/>
</dbReference>
<feature type="signal peptide" evidence="7">
    <location>
        <begin position="1"/>
        <end position="19"/>
    </location>
</feature>
<protein>
    <recommendedName>
        <fullName evidence="3">alpha-L-fucosidase</fullName>
        <ecNumber evidence="3">3.2.1.51</ecNumber>
    </recommendedName>
</protein>
<dbReference type="PIRSF" id="PIRSF001092">
    <property type="entry name" value="Alpha-L-fucosidase"/>
    <property type="match status" value="1"/>
</dbReference>
<dbReference type="Gene3D" id="3.20.20.80">
    <property type="entry name" value="Glycosidases"/>
    <property type="match status" value="1"/>
</dbReference>
<dbReference type="PANTHER" id="PTHR10030">
    <property type="entry name" value="ALPHA-L-FUCOSIDASE"/>
    <property type="match status" value="1"/>
</dbReference>
<sequence length="474" mass="54391">MLRRFLLALACLITIAASAQTDNLHRQSTVYEPPTDPAVIAKLEEWQDRKFGMIIHWGLYAVPGIMESWTLCSEDWIDRPDHMSYNDYKEWYWNLNAVFNPVNFDPGQWAAAADAAGMKYVVFTTKHHDGFSMFDTRQSDYKITSGPFRDHPRADVTRHVFDAFREKDMLIGAYFSKPDWHNPNFWWDKYATPDRNVNYDIRKYPERWKAYQDFTYKQIEELMTGYGAVDILWLDGGWVRPKHTVTEEVIAWGAPIPEFSQEIDMDSIATMARREQPGIIIADRTVHGPYENYQTPERRVPEEKIDNPWESNLPFANNWGYVPNDEFKSVHTVLHTLVEIVAKGGNFLLGVGPTPDGLIPLDVVARLETIGEWMDINGEAIYGTRAVEHYQDGDVFFTGKGDQRFAIALREEDAPLGEITWSGNVPAGRELRLLGYERPLRWEQKNGRTVVRLPDNLPAAVGDQAALVLAFAVK</sequence>
<evidence type="ECO:0000256" key="4">
    <source>
        <dbReference type="ARBA" id="ARBA00022729"/>
    </source>
</evidence>
<keyword evidence="6" id="KW-0326">Glycosidase</keyword>
<evidence type="ECO:0000256" key="5">
    <source>
        <dbReference type="ARBA" id="ARBA00022801"/>
    </source>
</evidence>
<evidence type="ECO:0000256" key="7">
    <source>
        <dbReference type="SAM" id="SignalP"/>
    </source>
</evidence>
<dbReference type="GO" id="GO:0006004">
    <property type="term" value="P:fucose metabolic process"/>
    <property type="evidence" value="ECO:0007669"/>
    <property type="project" value="InterPro"/>
</dbReference>
<keyword evidence="5" id="KW-0378">Hydrolase</keyword>
<dbReference type="GO" id="GO:0005764">
    <property type="term" value="C:lysosome"/>
    <property type="evidence" value="ECO:0007669"/>
    <property type="project" value="TreeGrafter"/>
</dbReference>
<dbReference type="OrthoDB" id="107551at2"/>
<dbReference type="InterPro" id="IPR016286">
    <property type="entry name" value="FUC_metazoa-typ"/>
</dbReference>